<dbReference type="Proteomes" id="UP000054166">
    <property type="component" value="Unassembled WGS sequence"/>
</dbReference>
<reference evidence="2" key="2">
    <citation type="submission" date="2015-01" db="EMBL/GenBank/DDBJ databases">
        <title>Evolutionary Origins and Diversification of the Mycorrhizal Mutualists.</title>
        <authorList>
            <consortium name="DOE Joint Genome Institute"/>
            <consortium name="Mycorrhizal Genomics Consortium"/>
            <person name="Kohler A."/>
            <person name="Kuo A."/>
            <person name="Nagy L.G."/>
            <person name="Floudas D."/>
            <person name="Copeland A."/>
            <person name="Barry K.W."/>
            <person name="Cichocki N."/>
            <person name="Veneault-Fourrey C."/>
            <person name="LaButti K."/>
            <person name="Lindquist E.A."/>
            <person name="Lipzen A."/>
            <person name="Lundell T."/>
            <person name="Morin E."/>
            <person name="Murat C."/>
            <person name="Riley R."/>
            <person name="Ohm R."/>
            <person name="Sun H."/>
            <person name="Tunlid A."/>
            <person name="Henrissat B."/>
            <person name="Grigoriev I.V."/>
            <person name="Hibbett D.S."/>
            <person name="Martin F."/>
        </authorList>
    </citation>
    <scope>NUCLEOTIDE SEQUENCE [LARGE SCALE GENOMIC DNA]</scope>
    <source>
        <strain evidence="2">F 1598</strain>
    </source>
</reference>
<organism evidence="1 2">
    <name type="scientific">Piloderma croceum (strain F 1598)</name>
    <dbReference type="NCBI Taxonomy" id="765440"/>
    <lineage>
        <taxon>Eukaryota</taxon>
        <taxon>Fungi</taxon>
        <taxon>Dikarya</taxon>
        <taxon>Basidiomycota</taxon>
        <taxon>Agaricomycotina</taxon>
        <taxon>Agaricomycetes</taxon>
        <taxon>Agaricomycetidae</taxon>
        <taxon>Atheliales</taxon>
        <taxon>Atheliaceae</taxon>
        <taxon>Piloderma</taxon>
    </lineage>
</organism>
<proteinExistence type="predicted"/>
<evidence type="ECO:0000313" key="2">
    <source>
        <dbReference type="Proteomes" id="UP000054166"/>
    </source>
</evidence>
<accession>A0A0C3FYT3</accession>
<dbReference type="OrthoDB" id="2730545at2759"/>
<dbReference type="HOGENOM" id="CLU_756737_0_0_1"/>
<protein>
    <submittedName>
        <fullName evidence="1">Uncharacterized protein</fullName>
    </submittedName>
</protein>
<evidence type="ECO:0000313" key="1">
    <source>
        <dbReference type="EMBL" id="KIM83421.1"/>
    </source>
</evidence>
<dbReference type="EMBL" id="KN832991">
    <property type="protein sequence ID" value="KIM83421.1"/>
    <property type="molecule type" value="Genomic_DNA"/>
</dbReference>
<dbReference type="AlphaFoldDB" id="A0A0C3FYT3"/>
<reference evidence="1 2" key="1">
    <citation type="submission" date="2014-04" db="EMBL/GenBank/DDBJ databases">
        <authorList>
            <consortium name="DOE Joint Genome Institute"/>
            <person name="Kuo A."/>
            <person name="Tarkka M."/>
            <person name="Buscot F."/>
            <person name="Kohler A."/>
            <person name="Nagy L.G."/>
            <person name="Floudas D."/>
            <person name="Copeland A."/>
            <person name="Barry K.W."/>
            <person name="Cichocki N."/>
            <person name="Veneault-Fourrey C."/>
            <person name="LaButti K."/>
            <person name="Lindquist E.A."/>
            <person name="Lipzen A."/>
            <person name="Lundell T."/>
            <person name="Morin E."/>
            <person name="Murat C."/>
            <person name="Sun H."/>
            <person name="Tunlid A."/>
            <person name="Henrissat B."/>
            <person name="Grigoriev I.V."/>
            <person name="Hibbett D.S."/>
            <person name="Martin F."/>
            <person name="Nordberg H.P."/>
            <person name="Cantor M.N."/>
            <person name="Hua S.X."/>
        </authorList>
    </citation>
    <scope>NUCLEOTIDE SEQUENCE [LARGE SCALE GENOMIC DNA]</scope>
    <source>
        <strain evidence="1 2">F 1598</strain>
    </source>
</reference>
<gene>
    <name evidence="1" type="ORF">PILCRDRAFT_443384</name>
</gene>
<name>A0A0C3FYT3_PILCF</name>
<sequence>MVTHFHDSSTDSVETQDIRLKPARAISDAHIPCLVWAEDALSFAHSVPTCLFALQLLVPDEHVHEACSAVATMLPYIQIREPNQAWLEHKFINRDQPSCFPNSIHLWLTKRQHEDDPEVIYIHPQSFFSMDVRNHNLSTDLSSLPSTNSQIRFPTRTVFLDSLIDTLLDPPIGFRHWKLTQSMEVYIGYLITYTLQAYPRVLPSGKLEPEHESALLSLKVENRHYFDGRIRRTSLGWFADVQERRSILKRARHLSSESRPLPRNTPDCPVRSEIPRIPAQVISQCSDLASKPYMPQMQHSPFQSAQTILLRLQTWARRMFPPVTITQNFLARARVIDDLLPNFSHPAAVGRAMFTMLLTPNMQRSS</sequence>
<keyword evidence="2" id="KW-1185">Reference proteome</keyword>
<dbReference type="InParanoid" id="A0A0C3FYT3"/>